<keyword evidence="2" id="KW-1185">Reference proteome</keyword>
<protein>
    <submittedName>
        <fullName evidence="1">Uncharacterized protein</fullName>
    </submittedName>
</protein>
<dbReference type="Proteomes" id="UP000635996">
    <property type="component" value="Unassembled WGS sequence"/>
</dbReference>
<reference evidence="1 2" key="1">
    <citation type="submission" date="2020-03" db="EMBL/GenBank/DDBJ databases">
        <title>WGS of actinomycetes isolated from Thailand.</title>
        <authorList>
            <person name="Thawai C."/>
        </authorList>
    </citation>
    <scope>NUCLEOTIDE SEQUENCE [LARGE SCALE GENOMIC DNA]</scope>
    <source>
        <strain evidence="1 2">NBRC 13905</strain>
    </source>
</reference>
<evidence type="ECO:0000313" key="1">
    <source>
        <dbReference type="EMBL" id="NJP14936.1"/>
    </source>
</evidence>
<dbReference type="RefSeq" id="WP_125497009.1">
    <property type="nucleotide sequence ID" value="NZ_BMVZ01000014.1"/>
</dbReference>
<accession>A0ABX0YQS3</accession>
<evidence type="ECO:0000313" key="2">
    <source>
        <dbReference type="Proteomes" id="UP000635996"/>
    </source>
</evidence>
<comment type="caution">
    <text evidence="1">The sequence shown here is derived from an EMBL/GenBank/DDBJ whole genome shotgun (WGS) entry which is preliminary data.</text>
</comment>
<sequence length="66" mass="7359">MDMDNPQDVDAAFWAQMLGVTISDERPAPDSPLGRVRAFTERYGEDALRPEHIRAAVEGRPLPPPE</sequence>
<organism evidence="1 2">
    <name type="scientific">Streptomyces thermoviolaceus subsp. thermoviolaceus</name>
    <dbReference type="NCBI Taxonomy" id="66860"/>
    <lineage>
        <taxon>Bacteria</taxon>
        <taxon>Bacillati</taxon>
        <taxon>Actinomycetota</taxon>
        <taxon>Actinomycetes</taxon>
        <taxon>Kitasatosporales</taxon>
        <taxon>Streptomycetaceae</taxon>
        <taxon>Streptomyces</taxon>
    </lineage>
</organism>
<name>A0ABX0YQS3_STRTL</name>
<proteinExistence type="predicted"/>
<gene>
    <name evidence="1" type="ORF">HCJ95_11680</name>
</gene>
<dbReference type="EMBL" id="JAATEL010000010">
    <property type="protein sequence ID" value="NJP14936.1"/>
    <property type="molecule type" value="Genomic_DNA"/>
</dbReference>